<comment type="caution">
    <text evidence="1">The sequence shown here is derived from an EMBL/GenBank/DDBJ whole genome shotgun (WGS) entry which is preliminary data.</text>
</comment>
<protein>
    <submittedName>
        <fullName evidence="1">Increased DNA methylation 2</fullName>
    </submittedName>
</protein>
<dbReference type="EMBL" id="MLFT02000196">
    <property type="protein sequence ID" value="PHT28695.1"/>
    <property type="molecule type" value="Genomic_DNA"/>
</dbReference>
<dbReference type="AlphaFoldDB" id="A0A2G2UWC3"/>
<name>A0A2G2UWC3_CAPBA</name>
<evidence type="ECO:0000313" key="3">
    <source>
        <dbReference type="Proteomes" id="UP000224567"/>
    </source>
</evidence>
<proteinExistence type="predicted"/>
<organism evidence="1 3">
    <name type="scientific">Capsicum baccatum</name>
    <name type="common">Peruvian pepper</name>
    <dbReference type="NCBI Taxonomy" id="33114"/>
    <lineage>
        <taxon>Eukaryota</taxon>
        <taxon>Viridiplantae</taxon>
        <taxon>Streptophyta</taxon>
        <taxon>Embryophyta</taxon>
        <taxon>Tracheophyta</taxon>
        <taxon>Spermatophyta</taxon>
        <taxon>Magnoliopsida</taxon>
        <taxon>eudicotyledons</taxon>
        <taxon>Gunneridae</taxon>
        <taxon>Pentapetalae</taxon>
        <taxon>asterids</taxon>
        <taxon>lamiids</taxon>
        <taxon>Solanales</taxon>
        <taxon>Solanaceae</taxon>
        <taxon>Solanoideae</taxon>
        <taxon>Capsiceae</taxon>
        <taxon>Capsicum</taxon>
    </lineage>
</organism>
<keyword evidence="3" id="KW-1185">Reference proteome</keyword>
<sequence>MEDELRLACWRSLGGGGTVRKTSVVKSSSIQLVQFGGLGGSGRVRGGVPMVRQRGVGYLFRVSLPGVTRDEKVISCEVRPDGRILVKGESTTGERTVCKHNGWEKPNLEDQEKCSVDSGTFLQLLALFGSCFSSLVCMPCSSFHC</sequence>
<evidence type="ECO:0000313" key="1">
    <source>
        <dbReference type="EMBL" id="PHT25029.1"/>
    </source>
</evidence>
<reference evidence="1 3" key="2">
    <citation type="journal article" date="2017" name="J. Anim. Genet.">
        <title>Multiple reference genome sequences of hot pepper reveal the massive evolution of plant disease resistance genes by retroduplication.</title>
        <authorList>
            <person name="Kim S."/>
            <person name="Park J."/>
            <person name="Yeom S.-I."/>
            <person name="Kim Y.-M."/>
            <person name="Seo E."/>
            <person name="Kim K.-T."/>
            <person name="Kim M.-S."/>
            <person name="Lee J.M."/>
            <person name="Cheong K."/>
            <person name="Shin H.-S."/>
            <person name="Kim S.-B."/>
            <person name="Han K."/>
            <person name="Lee J."/>
            <person name="Park M."/>
            <person name="Lee H.-A."/>
            <person name="Lee H.-Y."/>
            <person name="Lee Y."/>
            <person name="Oh S."/>
            <person name="Lee J.H."/>
            <person name="Choi E."/>
            <person name="Choi E."/>
            <person name="Lee S.E."/>
            <person name="Jeon J."/>
            <person name="Kim H."/>
            <person name="Choi G."/>
            <person name="Song H."/>
            <person name="Lee J."/>
            <person name="Lee S.-C."/>
            <person name="Kwon J.-K."/>
            <person name="Lee H.-Y."/>
            <person name="Koo N."/>
            <person name="Hong Y."/>
            <person name="Kim R.W."/>
            <person name="Kang W.-H."/>
            <person name="Huh J.H."/>
            <person name="Kang B.-C."/>
            <person name="Yang T.-J."/>
            <person name="Lee Y.-H."/>
            <person name="Bennetzen J.L."/>
            <person name="Choi D."/>
        </authorList>
    </citation>
    <scope>NUCLEOTIDE SEQUENCE [LARGE SCALE GENOMIC DNA]</scope>
    <source>
        <strain evidence="1 3">cv. PBC81</strain>
    </source>
</reference>
<dbReference type="InterPro" id="IPR039321">
    <property type="entry name" value="IDM2/3-like"/>
</dbReference>
<dbReference type="Proteomes" id="UP000224567">
    <property type="component" value="Unassembled WGS sequence"/>
</dbReference>
<dbReference type="PANTHER" id="PTHR34661">
    <property type="entry name" value="INCREASED DNA METHYLATION 3"/>
    <property type="match status" value="1"/>
</dbReference>
<reference evidence="1 3" key="1">
    <citation type="journal article" date="2017" name="Genome Biol.">
        <title>New reference genome sequences of hot pepper reveal the massive evolution of plant disease-resistance genes by retroduplication.</title>
        <authorList>
            <person name="Kim S."/>
            <person name="Park J."/>
            <person name="Yeom S.I."/>
            <person name="Kim Y.M."/>
            <person name="Seo E."/>
            <person name="Kim K.T."/>
            <person name="Kim M.S."/>
            <person name="Lee J.M."/>
            <person name="Cheong K."/>
            <person name="Shin H.S."/>
            <person name="Kim S.B."/>
            <person name="Han K."/>
            <person name="Lee J."/>
            <person name="Park M."/>
            <person name="Lee H.A."/>
            <person name="Lee H.Y."/>
            <person name="Lee Y."/>
            <person name="Oh S."/>
            <person name="Lee J.H."/>
            <person name="Choi E."/>
            <person name="Choi E."/>
            <person name="Lee S.E."/>
            <person name="Jeon J."/>
            <person name="Kim H."/>
            <person name="Choi G."/>
            <person name="Song H."/>
            <person name="Lee J."/>
            <person name="Lee S.C."/>
            <person name="Kwon J.K."/>
            <person name="Lee H.Y."/>
            <person name="Koo N."/>
            <person name="Hong Y."/>
            <person name="Kim R.W."/>
            <person name="Kang W.H."/>
            <person name="Huh J.H."/>
            <person name="Kang B.C."/>
            <person name="Yang T.J."/>
            <person name="Lee Y.H."/>
            <person name="Bennetzen J.L."/>
            <person name="Choi D."/>
        </authorList>
    </citation>
    <scope>NUCLEOTIDE SEQUENCE [LARGE SCALE GENOMIC DNA]</scope>
    <source>
        <strain evidence="3">cv. PBC81</strain>
        <strain evidence="1">PBC81</strain>
        <tissue evidence="1">Leaf</tissue>
    </source>
</reference>
<dbReference type="GO" id="GO:0005634">
    <property type="term" value="C:nucleus"/>
    <property type="evidence" value="ECO:0007669"/>
    <property type="project" value="TreeGrafter"/>
</dbReference>
<accession>A0A2G2UWC3</accession>
<evidence type="ECO:0000313" key="2">
    <source>
        <dbReference type="EMBL" id="PHT28695.1"/>
    </source>
</evidence>
<dbReference type="EMBL" id="MLFT02003374">
    <property type="protein sequence ID" value="PHT25029.1"/>
    <property type="molecule type" value="Genomic_DNA"/>
</dbReference>
<dbReference type="PANTHER" id="PTHR34661:SF8">
    <property type="entry name" value="ALPHA-CRYSTALLIN DOMAIN-CONTAINING PROTEIN 22.3"/>
    <property type="match status" value="1"/>
</dbReference>
<gene>
    <name evidence="2" type="ORF">CQW23_31706</name>
    <name evidence="1" type="ORF">CQW23_35321</name>
</gene>